<reference evidence="2" key="1">
    <citation type="journal article" date="2021" name="Genome Biol. Evol.">
        <title>A High-Quality Reference Genome for a Parasitic Bivalve with Doubly Uniparental Inheritance (Bivalvia: Unionida).</title>
        <authorList>
            <person name="Smith C.H."/>
        </authorList>
    </citation>
    <scope>NUCLEOTIDE SEQUENCE</scope>
    <source>
        <strain evidence="2">CHS0354</strain>
    </source>
</reference>
<protein>
    <recommendedName>
        <fullName evidence="1">BTB domain-containing protein</fullName>
    </recommendedName>
</protein>
<proteinExistence type="predicted"/>
<dbReference type="EMBL" id="JAEAOA010000606">
    <property type="protein sequence ID" value="KAK3609239.1"/>
    <property type="molecule type" value="Genomic_DNA"/>
</dbReference>
<dbReference type="PROSITE" id="PS50097">
    <property type="entry name" value="BTB"/>
    <property type="match status" value="1"/>
</dbReference>
<dbReference type="InterPro" id="IPR000210">
    <property type="entry name" value="BTB/POZ_dom"/>
</dbReference>
<dbReference type="CDD" id="cd18186">
    <property type="entry name" value="BTB_POZ_ZBTB_KLHL-like"/>
    <property type="match status" value="1"/>
</dbReference>
<organism evidence="2 3">
    <name type="scientific">Potamilus streckersoni</name>
    <dbReference type="NCBI Taxonomy" id="2493646"/>
    <lineage>
        <taxon>Eukaryota</taxon>
        <taxon>Metazoa</taxon>
        <taxon>Spiralia</taxon>
        <taxon>Lophotrochozoa</taxon>
        <taxon>Mollusca</taxon>
        <taxon>Bivalvia</taxon>
        <taxon>Autobranchia</taxon>
        <taxon>Heteroconchia</taxon>
        <taxon>Palaeoheterodonta</taxon>
        <taxon>Unionida</taxon>
        <taxon>Unionoidea</taxon>
        <taxon>Unionidae</taxon>
        <taxon>Ambleminae</taxon>
        <taxon>Lampsilini</taxon>
        <taxon>Potamilus</taxon>
    </lineage>
</organism>
<dbReference type="SUPFAM" id="SSF54695">
    <property type="entry name" value="POZ domain"/>
    <property type="match status" value="1"/>
</dbReference>
<name>A0AAE0WCJ6_9BIVA</name>
<sequence length="454" mass="52280">MLFYSCHRWIESKAMDVDSDSLPVGWQSNISLTESFYTMFETELLTDVTFTFKTDEDTVEVKAHRLVLAARSPVFQVMFYGQLKTEDKVHIEDISADSFKLFISCLYRDDEDLDEDSAKLVIEAAHTYQVDILVNRCSDVLCNSIRVDNACQILQYAVFYNLKKLKRKALDFIDDNAAKILETPEFMELPNETLKLILSGDTFYTDEMKIVEKMFEWAAKKCTEQGIEQSGIHKRRALGDTFFYLRLPTLPLSDFTKYVAKAGFLTQEEELSIYRHMGSPSSQEAICTSIIPRAPRKCHSKYMTKYRGIHSRLTNIKTSITISCQKDIFLTMVDYEADIIKGFGIVRPNDIVFSAKVSIPKLNAKLSYRKMCQYISSKYIILENPIFLRKNDGPYEMIMEVECMNDHKAECFQSFDNGQDSISVDTNAPDTCSFTYNDNIRFIKGLTFLNCSNR</sequence>
<evidence type="ECO:0000313" key="2">
    <source>
        <dbReference type="EMBL" id="KAK3609239.1"/>
    </source>
</evidence>
<evidence type="ECO:0000259" key="1">
    <source>
        <dbReference type="PROSITE" id="PS50097"/>
    </source>
</evidence>
<dbReference type="SMART" id="SM00875">
    <property type="entry name" value="BACK"/>
    <property type="match status" value="1"/>
</dbReference>
<dbReference type="Proteomes" id="UP001195483">
    <property type="component" value="Unassembled WGS sequence"/>
</dbReference>
<accession>A0AAE0WCJ6</accession>
<dbReference type="Gene3D" id="3.30.710.10">
    <property type="entry name" value="Potassium Channel Kv1.1, Chain A"/>
    <property type="match status" value="1"/>
</dbReference>
<dbReference type="Pfam" id="PF00651">
    <property type="entry name" value="BTB"/>
    <property type="match status" value="1"/>
</dbReference>
<comment type="caution">
    <text evidence="2">The sequence shown here is derived from an EMBL/GenBank/DDBJ whole genome shotgun (WGS) entry which is preliminary data.</text>
</comment>
<dbReference type="AlphaFoldDB" id="A0AAE0WCJ6"/>
<dbReference type="PANTHER" id="PTHR45774:SF4">
    <property type="entry name" value="AXUNDEAD, ISOFORM F"/>
    <property type="match status" value="1"/>
</dbReference>
<dbReference type="SMART" id="SM00225">
    <property type="entry name" value="BTB"/>
    <property type="match status" value="1"/>
</dbReference>
<dbReference type="InterPro" id="IPR011333">
    <property type="entry name" value="SKP1/BTB/POZ_sf"/>
</dbReference>
<gene>
    <name evidence="2" type="ORF">CHS0354_009353</name>
</gene>
<keyword evidence="3" id="KW-1185">Reference proteome</keyword>
<dbReference type="Pfam" id="PF07707">
    <property type="entry name" value="BACK"/>
    <property type="match status" value="1"/>
</dbReference>
<reference evidence="2" key="2">
    <citation type="journal article" date="2021" name="Genome Biol. Evol.">
        <title>Developing a high-quality reference genome for a parasitic bivalve with doubly uniparental inheritance (Bivalvia: Unionida).</title>
        <authorList>
            <person name="Smith C.H."/>
        </authorList>
    </citation>
    <scope>NUCLEOTIDE SEQUENCE</scope>
    <source>
        <strain evidence="2">CHS0354</strain>
        <tissue evidence="2">Mantle</tissue>
    </source>
</reference>
<feature type="domain" description="BTB" evidence="1">
    <location>
        <begin position="46"/>
        <end position="115"/>
    </location>
</feature>
<dbReference type="Gene3D" id="1.25.40.420">
    <property type="match status" value="1"/>
</dbReference>
<dbReference type="GO" id="GO:0005829">
    <property type="term" value="C:cytosol"/>
    <property type="evidence" value="ECO:0007669"/>
    <property type="project" value="TreeGrafter"/>
</dbReference>
<dbReference type="InterPro" id="IPR011705">
    <property type="entry name" value="BACK"/>
</dbReference>
<dbReference type="PANTHER" id="PTHR45774">
    <property type="entry name" value="BTB/POZ DOMAIN-CONTAINING"/>
    <property type="match status" value="1"/>
</dbReference>
<dbReference type="GO" id="GO:0022008">
    <property type="term" value="P:neurogenesis"/>
    <property type="evidence" value="ECO:0007669"/>
    <property type="project" value="TreeGrafter"/>
</dbReference>
<evidence type="ECO:0000313" key="3">
    <source>
        <dbReference type="Proteomes" id="UP001195483"/>
    </source>
</evidence>
<reference evidence="2" key="3">
    <citation type="submission" date="2023-05" db="EMBL/GenBank/DDBJ databases">
        <authorList>
            <person name="Smith C.H."/>
        </authorList>
    </citation>
    <scope>NUCLEOTIDE SEQUENCE</scope>
    <source>
        <strain evidence="2">CHS0354</strain>
        <tissue evidence="2">Mantle</tissue>
    </source>
</reference>